<name>A0ACB0FLP1_RANTA</name>
<sequence>MARRPPPRAPLTSWCRPRRGFPSSRETREAPSRAGGVSPPGAGTQLGAGRQVSSSSSRRPRGYTISSHKAEAPVRSGRGAGERKAGEGAERPRRRVAAHTPAPGCPWPSPPPPRP</sequence>
<protein>
    <submittedName>
        <fullName evidence="1">Uncharacterized protein</fullName>
    </submittedName>
</protein>
<accession>A0ACB0FLP1</accession>
<dbReference type="EMBL" id="OX596093">
    <property type="protein sequence ID" value="CAI9713802.1"/>
    <property type="molecule type" value="Genomic_DNA"/>
</dbReference>
<reference evidence="1" key="1">
    <citation type="submission" date="2023-05" db="EMBL/GenBank/DDBJ databases">
        <authorList>
            <consortium name="ELIXIR-Norway"/>
        </authorList>
    </citation>
    <scope>NUCLEOTIDE SEQUENCE</scope>
</reference>
<evidence type="ECO:0000313" key="2">
    <source>
        <dbReference type="Proteomes" id="UP001162501"/>
    </source>
</evidence>
<proteinExistence type="predicted"/>
<organism evidence="1 2">
    <name type="scientific">Rangifer tarandus platyrhynchus</name>
    <name type="common">Svalbard reindeer</name>
    <dbReference type="NCBI Taxonomy" id="3082113"/>
    <lineage>
        <taxon>Eukaryota</taxon>
        <taxon>Metazoa</taxon>
        <taxon>Chordata</taxon>
        <taxon>Craniata</taxon>
        <taxon>Vertebrata</taxon>
        <taxon>Euteleostomi</taxon>
        <taxon>Mammalia</taxon>
        <taxon>Eutheria</taxon>
        <taxon>Laurasiatheria</taxon>
        <taxon>Artiodactyla</taxon>
        <taxon>Ruminantia</taxon>
        <taxon>Pecora</taxon>
        <taxon>Cervidae</taxon>
        <taxon>Odocoileinae</taxon>
        <taxon>Rangifer</taxon>
    </lineage>
</organism>
<dbReference type="Proteomes" id="UP001162501">
    <property type="component" value="Chromosome 9"/>
</dbReference>
<evidence type="ECO:0000313" key="1">
    <source>
        <dbReference type="EMBL" id="CAI9713802.1"/>
    </source>
</evidence>
<gene>
    <name evidence="1" type="ORF">MRATA1EN3_LOCUS25015</name>
</gene>